<reference evidence="1" key="1">
    <citation type="submission" date="2020-04" db="EMBL/GenBank/DDBJ databases">
        <authorList>
            <person name="Chiriac C."/>
            <person name="Salcher M."/>
            <person name="Ghai R."/>
            <person name="Kavagutti S V."/>
        </authorList>
    </citation>
    <scope>NUCLEOTIDE SEQUENCE</scope>
</reference>
<name>A0A6J5LDP4_9CAUD</name>
<organism evidence="1">
    <name type="scientific">uncultured Caudovirales phage</name>
    <dbReference type="NCBI Taxonomy" id="2100421"/>
    <lineage>
        <taxon>Viruses</taxon>
        <taxon>Duplodnaviria</taxon>
        <taxon>Heunggongvirae</taxon>
        <taxon>Uroviricota</taxon>
        <taxon>Caudoviricetes</taxon>
        <taxon>Peduoviridae</taxon>
        <taxon>Maltschvirus</taxon>
        <taxon>Maltschvirus maltsch</taxon>
    </lineage>
</organism>
<evidence type="ECO:0000313" key="1">
    <source>
        <dbReference type="EMBL" id="CAB4131267.1"/>
    </source>
</evidence>
<proteinExistence type="predicted"/>
<sequence length="78" mass="8866">MYTPENSPFEKFRTEKLKGVAMSPDVRELVALAYESGFIDGMQKQMQSSVDRAVNRMTAIQVPRYNPEMTAFKTGDKT</sequence>
<protein>
    <submittedName>
        <fullName evidence="1">Uncharacterized protein</fullName>
    </submittedName>
</protein>
<dbReference type="EMBL" id="LR796241">
    <property type="protein sequence ID" value="CAB4131267.1"/>
    <property type="molecule type" value="Genomic_DNA"/>
</dbReference>
<gene>
    <name evidence="1" type="ORF">UFOVP126_57</name>
</gene>
<accession>A0A6J5LDP4</accession>